<sequence>MRLVSLSIFIFAVVASILSCFGQKNYSNIITRLENSRFEDFDEGKLGYYKYQSEIYAPYAKHTDILKGFALLSNDNNQFYAIPKKKDDTPTPQASVTISPRHCLKYPEQKDVTSCLCYAADFDKLSSDMSAAMELCYARNMVPICVTYLENFPDN</sequence>
<evidence type="ECO:0000313" key="2">
    <source>
        <dbReference type="WBParaSite" id="ES5_v2.g14656.t1"/>
    </source>
</evidence>
<proteinExistence type="predicted"/>
<accession>A0AC34FC31</accession>
<dbReference type="Proteomes" id="UP000887579">
    <property type="component" value="Unplaced"/>
</dbReference>
<protein>
    <submittedName>
        <fullName evidence="2">Uncharacterized protein</fullName>
    </submittedName>
</protein>
<evidence type="ECO:0000313" key="1">
    <source>
        <dbReference type="Proteomes" id="UP000887579"/>
    </source>
</evidence>
<organism evidence="1 2">
    <name type="scientific">Panagrolaimus sp. ES5</name>
    <dbReference type="NCBI Taxonomy" id="591445"/>
    <lineage>
        <taxon>Eukaryota</taxon>
        <taxon>Metazoa</taxon>
        <taxon>Ecdysozoa</taxon>
        <taxon>Nematoda</taxon>
        <taxon>Chromadorea</taxon>
        <taxon>Rhabditida</taxon>
        <taxon>Tylenchina</taxon>
        <taxon>Panagrolaimomorpha</taxon>
        <taxon>Panagrolaimoidea</taxon>
        <taxon>Panagrolaimidae</taxon>
        <taxon>Panagrolaimus</taxon>
    </lineage>
</organism>
<name>A0AC34FC31_9BILA</name>
<dbReference type="WBParaSite" id="ES5_v2.g14656.t1">
    <property type="protein sequence ID" value="ES5_v2.g14656.t1"/>
    <property type="gene ID" value="ES5_v2.g14656"/>
</dbReference>
<reference evidence="2" key="1">
    <citation type="submission" date="2022-11" db="UniProtKB">
        <authorList>
            <consortium name="WormBaseParasite"/>
        </authorList>
    </citation>
    <scope>IDENTIFICATION</scope>
</reference>